<accession>A0A8J2JCK4</accession>
<feature type="chain" id="PRO_5035300046" evidence="1">
    <location>
        <begin position="24"/>
        <end position="193"/>
    </location>
</feature>
<evidence type="ECO:0000313" key="2">
    <source>
        <dbReference type="EMBL" id="CAG7716317.1"/>
    </source>
</evidence>
<protein>
    <submittedName>
        <fullName evidence="2">Uncharacterized protein</fullName>
    </submittedName>
</protein>
<dbReference type="AlphaFoldDB" id="A0A8J2JCK4"/>
<evidence type="ECO:0000256" key="1">
    <source>
        <dbReference type="SAM" id="SignalP"/>
    </source>
</evidence>
<comment type="caution">
    <text evidence="2">The sequence shown here is derived from an EMBL/GenBank/DDBJ whole genome shotgun (WGS) entry which is preliminary data.</text>
</comment>
<sequence length="193" mass="21771">MTTMPVALFLGIFVCLLQTSTQSFTPHQIQPNTIEGLTKEELTKVVRSKFSKNDPDVETDEDQFERGKDYILKVVLYGVRAVAMQGPTQVKAAAKSVLKSLDESKTSLEDLASEMYEATHLKGYTSVRIITDFLSLLVDRRHPDEFTDNLEAVIQYVGGFAEELSFVTKLEHADTYDFNDMKDLEKFLSKISS</sequence>
<name>A0A8J2JCK4_9HEXA</name>
<organism evidence="2 3">
    <name type="scientific">Allacma fusca</name>
    <dbReference type="NCBI Taxonomy" id="39272"/>
    <lineage>
        <taxon>Eukaryota</taxon>
        <taxon>Metazoa</taxon>
        <taxon>Ecdysozoa</taxon>
        <taxon>Arthropoda</taxon>
        <taxon>Hexapoda</taxon>
        <taxon>Collembola</taxon>
        <taxon>Symphypleona</taxon>
        <taxon>Sminthuridae</taxon>
        <taxon>Allacma</taxon>
    </lineage>
</organism>
<reference evidence="2" key="1">
    <citation type="submission" date="2021-06" db="EMBL/GenBank/DDBJ databases">
        <authorList>
            <person name="Hodson N. C."/>
            <person name="Mongue J. A."/>
            <person name="Jaron S. K."/>
        </authorList>
    </citation>
    <scope>NUCLEOTIDE SEQUENCE</scope>
</reference>
<gene>
    <name evidence="2" type="ORF">AFUS01_LOCUS5832</name>
</gene>
<dbReference type="EMBL" id="CAJVCH010037640">
    <property type="protein sequence ID" value="CAG7716317.1"/>
    <property type="molecule type" value="Genomic_DNA"/>
</dbReference>
<evidence type="ECO:0000313" key="3">
    <source>
        <dbReference type="Proteomes" id="UP000708208"/>
    </source>
</evidence>
<feature type="signal peptide" evidence="1">
    <location>
        <begin position="1"/>
        <end position="23"/>
    </location>
</feature>
<keyword evidence="1" id="KW-0732">Signal</keyword>
<keyword evidence="3" id="KW-1185">Reference proteome</keyword>
<proteinExistence type="predicted"/>
<dbReference type="Proteomes" id="UP000708208">
    <property type="component" value="Unassembled WGS sequence"/>
</dbReference>